<gene>
    <name evidence="1" type="ORF">FEZ48_06385</name>
</gene>
<organism evidence="1 2">
    <name type="scientific">Marinilactibacillus psychrotolerans</name>
    <dbReference type="NCBI Taxonomy" id="191770"/>
    <lineage>
        <taxon>Bacteria</taxon>
        <taxon>Bacillati</taxon>
        <taxon>Bacillota</taxon>
        <taxon>Bacilli</taxon>
        <taxon>Lactobacillales</taxon>
        <taxon>Carnobacteriaceae</taxon>
        <taxon>Marinilactibacillus</taxon>
    </lineage>
</organism>
<protein>
    <submittedName>
        <fullName evidence="1">Rha family transcriptional regulator</fullName>
    </submittedName>
</protein>
<reference evidence="1 2" key="1">
    <citation type="submission" date="2019-05" db="EMBL/GenBank/DDBJ databases">
        <title>The metagenome of a microbial culture collection derived from dairy environment covers the genomic content of the human microbiome.</title>
        <authorList>
            <person name="Roder T."/>
            <person name="Wuthrich D."/>
            <person name="Sattari Z."/>
            <person name="Von Ah U."/>
            <person name="Bar C."/>
            <person name="Ronchi F."/>
            <person name="Macpherson A.J."/>
            <person name="Ganal-Vonarburg S.C."/>
            <person name="Bruggmann R."/>
            <person name="Vergeres G."/>
        </authorList>
    </citation>
    <scope>NUCLEOTIDE SEQUENCE [LARGE SCALE GENOMIC DNA]</scope>
    <source>
        <strain evidence="1 2">FAM 24235</strain>
    </source>
</reference>
<dbReference type="Proteomes" id="UP000307201">
    <property type="component" value="Unassembled WGS sequence"/>
</dbReference>
<dbReference type="RefSeq" id="WP_138471726.1">
    <property type="nucleotide sequence ID" value="NZ_VBTE01000015.1"/>
</dbReference>
<dbReference type="OrthoDB" id="9812611at2"/>
<sequence length="265" mass="31022">MQIKSRPKINIIINNEEPVTSSRNVAENFERNHRDVLKAIDTVKKDMGVAQNYADLFHETFYTHEQNKQQYREVLMTKDGFALLAMGFTGKKAIQFKLAYIEQFNKMEHQIKQQLDTSQLSPELQMFNKMFNSLAQQEIEMKKTVKKQEQLETKVDGIKDLLSMDAKNWRTEVNNIIKKIAVRQGGFDKFKEIANESYINLENKAHCKLDIRLENRRKNMIAQGMGKTTVKRLNKLDIISEDHRLKEIYVSVVKMMAIKYGLWEG</sequence>
<dbReference type="EMBL" id="VBTE01000015">
    <property type="protein sequence ID" value="TLQ07605.1"/>
    <property type="molecule type" value="Genomic_DNA"/>
</dbReference>
<evidence type="ECO:0000313" key="2">
    <source>
        <dbReference type="Proteomes" id="UP000307201"/>
    </source>
</evidence>
<comment type="caution">
    <text evidence="1">The sequence shown here is derived from an EMBL/GenBank/DDBJ whole genome shotgun (WGS) entry which is preliminary data.</text>
</comment>
<dbReference type="InterPro" id="IPR014054">
    <property type="entry name" value="Phage_regulatory_Rha"/>
</dbReference>
<evidence type="ECO:0000313" key="1">
    <source>
        <dbReference type="EMBL" id="TLQ07605.1"/>
    </source>
</evidence>
<name>A0A5R9C428_9LACT</name>
<dbReference type="Pfam" id="PF09669">
    <property type="entry name" value="Phage_pRha"/>
    <property type="match status" value="1"/>
</dbReference>
<dbReference type="AlphaFoldDB" id="A0A5R9C428"/>
<accession>A0A5R9C428</accession>
<proteinExistence type="predicted"/>
<dbReference type="NCBIfam" id="TIGR02681">
    <property type="entry name" value="phage_pRha"/>
    <property type="match status" value="1"/>
</dbReference>